<dbReference type="Pfam" id="PF10604">
    <property type="entry name" value="Polyketide_cyc2"/>
    <property type="match status" value="1"/>
</dbReference>
<evidence type="ECO:0000313" key="1">
    <source>
        <dbReference type="EMBL" id="GAA1667889.1"/>
    </source>
</evidence>
<evidence type="ECO:0000313" key="2">
    <source>
        <dbReference type="Proteomes" id="UP001500596"/>
    </source>
</evidence>
<organism evidence="1 2">
    <name type="scientific">Microbacterium lacus</name>
    <dbReference type="NCBI Taxonomy" id="415217"/>
    <lineage>
        <taxon>Bacteria</taxon>
        <taxon>Bacillati</taxon>
        <taxon>Actinomycetota</taxon>
        <taxon>Actinomycetes</taxon>
        <taxon>Micrococcales</taxon>
        <taxon>Microbacteriaceae</taxon>
        <taxon>Microbacterium</taxon>
    </lineage>
</organism>
<gene>
    <name evidence="1" type="ORF">GCM10009807_10050</name>
</gene>
<dbReference type="Gene3D" id="3.30.530.20">
    <property type="match status" value="1"/>
</dbReference>
<dbReference type="RefSeq" id="WP_344052242.1">
    <property type="nucleotide sequence ID" value="NZ_BAAAPK010000001.1"/>
</dbReference>
<dbReference type="EMBL" id="BAAAPK010000001">
    <property type="protein sequence ID" value="GAA1667889.1"/>
    <property type="molecule type" value="Genomic_DNA"/>
</dbReference>
<dbReference type="InterPro" id="IPR023393">
    <property type="entry name" value="START-like_dom_sf"/>
</dbReference>
<protein>
    <recommendedName>
        <fullName evidence="3">SRPBCC family protein</fullName>
    </recommendedName>
</protein>
<dbReference type="CDD" id="cd07812">
    <property type="entry name" value="SRPBCC"/>
    <property type="match status" value="1"/>
</dbReference>
<keyword evidence="2" id="KW-1185">Reference proteome</keyword>
<proteinExistence type="predicted"/>
<name>A0ABP4S647_9MICO</name>
<evidence type="ECO:0008006" key="3">
    <source>
        <dbReference type="Google" id="ProtNLM"/>
    </source>
</evidence>
<dbReference type="Proteomes" id="UP001500596">
    <property type="component" value="Unassembled WGS sequence"/>
</dbReference>
<reference evidence="2" key="1">
    <citation type="journal article" date="2019" name="Int. J. Syst. Evol. Microbiol.">
        <title>The Global Catalogue of Microorganisms (GCM) 10K type strain sequencing project: providing services to taxonomists for standard genome sequencing and annotation.</title>
        <authorList>
            <consortium name="The Broad Institute Genomics Platform"/>
            <consortium name="The Broad Institute Genome Sequencing Center for Infectious Disease"/>
            <person name="Wu L."/>
            <person name="Ma J."/>
        </authorList>
    </citation>
    <scope>NUCLEOTIDE SEQUENCE [LARGE SCALE GENOMIC DNA]</scope>
    <source>
        <strain evidence="2">JCM 15575</strain>
    </source>
</reference>
<sequence length="207" mass="23252">MIRPGTRGPRPIFVSIRIEASLDRVWELTQDPARHARWDARFSRITPVEPLAGGGIRFRYERRVGPLSIVGTGTTIGERDRPDGTRTSALRFDADSRLSPLGAGRGYWRYREDTGGVVFTTGYDYDPNWGRVADLIVRPLIGWVTAWSFDRLRIWAEGGAPPERWPLRSVLAVWRGDRPRAARCGHRVHRGAIMSDAPATLGVLVQP</sequence>
<dbReference type="InterPro" id="IPR019587">
    <property type="entry name" value="Polyketide_cyclase/dehydratase"/>
</dbReference>
<dbReference type="SUPFAM" id="SSF55961">
    <property type="entry name" value="Bet v1-like"/>
    <property type="match status" value="1"/>
</dbReference>
<accession>A0ABP4S647</accession>
<comment type="caution">
    <text evidence="1">The sequence shown here is derived from an EMBL/GenBank/DDBJ whole genome shotgun (WGS) entry which is preliminary data.</text>
</comment>